<accession>A0A6M3JGD6</accession>
<dbReference type="AlphaFoldDB" id="A0A6M3JGD6"/>
<proteinExistence type="predicted"/>
<name>A0A6M3JGD6_9ZZZZ</name>
<sequence>MLCDSCGKRKAKYRSFGGINLCHECAHDLGLVHYHEGIDTFPHEHKEAEGP</sequence>
<reference evidence="1" key="1">
    <citation type="submission" date="2020-03" db="EMBL/GenBank/DDBJ databases">
        <title>The deep terrestrial virosphere.</title>
        <authorList>
            <person name="Holmfeldt K."/>
            <person name="Nilsson E."/>
            <person name="Simone D."/>
            <person name="Lopez-Fernandez M."/>
            <person name="Wu X."/>
            <person name="de Brujin I."/>
            <person name="Lundin D."/>
            <person name="Andersson A."/>
            <person name="Bertilsson S."/>
            <person name="Dopson M."/>
        </authorList>
    </citation>
    <scope>NUCLEOTIDE SEQUENCE</scope>
    <source>
        <strain evidence="1">MM415A07519</strain>
    </source>
</reference>
<gene>
    <name evidence="1" type="ORF">MM415A07519_0003</name>
</gene>
<protein>
    <submittedName>
        <fullName evidence="1">Uncharacterized protein</fullName>
    </submittedName>
</protein>
<organism evidence="1">
    <name type="scientific">viral metagenome</name>
    <dbReference type="NCBI Taxonomy" id="1070528"/>
    <lineage>
        <taxon>unclassified sequences</taxon>
        <taxon>metagenomes</taxon>
        <taxon>organismal metagenomes</taxon>
    </lineage>
</organism>
<evidence type="ECO:0000313" key="1">
    <source>
        <dbReference type="EMBL" id="QJA68235.1"/>
    </source>
</evidence>
<dbReference type="EMBL" id="MT141599">
    <property type="protein sequence ID" value="QJA68235.1"/>
    <property type="molecule type" value="Genomic_DNA"/>
</dbReference>